<dbReference type="EMBL" id="SNRY01002882">
    <property type="protein sequence ID" value="KAA6323112.1"/>
    <property type="molecule type" value="Genomic_DNA"/>
</dbReference>
<dbReference type="Pfam" id="PF16139">
    <property type="entry name" value="DUF4847"/>
    <property type="match status" value="1"/>
</dbReference>
<evidence type="ECO:0000313" key="1">
    <source>
        <dbReference type="EMBL" id="KAA6323112.1"/>
    </source>
</evidence>
<comment type="caution">
    <text evidence="1">The sequence shown here is derived from an EMBL/GenBank/DDBJ whole genome shotgun (WGS) entry which is preliminary data.</text>
</comment>
<gene>
    <name evidence="1" type="ORF">EZS27_027417</name>
</gene>
<sequence length="169" mass="19206">MRFSYLSVFALFFSFFVGCNQTDDLKGIFMGKTWKLTEICYDNGDLCKDYWVTASGGFDQEAFAISYKQKAVKECFTLILSGMENDGKVSGQYRGRAATVELSGNWSADGQSRAFRTSYQSAEMDKDVLGRAFVNAIKNAEFYSGDYDNLTIYFKEGQVRKYLLMHVLK</sequence>
<protein>
    <recommendedName>
        <fullName evidence="2">DUF4847 domain-containing protein</fullName>
    </recommendedName>
</protein>
<dbReference type="InterPro" id="IPR032316">
    <property type="entry name" value="DUF4847"/>
</dbReference>
<proteinExistence type="predicted"/>
<accession>A0A5J4QNN0</accession>
<organism evidence="1">
    <name type="scientific">termite gut metagenome</name>
    <dbReference type="NCBI Taxonomy" id="433724"/>
    <lineage>
        <taxon>unclassified sequences</taxon>
        <taxon>metagenomes</taxon>
        <taxon>organismal metagenomes</taxon>
    </lineage>
</organism>
<name>A0A5J4QNN0_9ZZZZ</name>
<evidence type="ECO:0008006" key="2">
    <source>
        <dbReference type="Google" id="ProtNLM"/>
    </source>
</evidence>
<dbReference type="InterPro" id="IPR038670">
    <property type="entry name" value="HslJ-like_sf"/>
</dbReference>
<dbReference type="PROSITE" id="PS51257">
    <property type="entry name" value="PROKAR_LIPOPROTEIN"/>
    <property type="match status" value="1"/>
</dbReference>
<dbReference type="AlphaFoldDB" id="A0A5J4QNN0"/>
<reference evidence="1" key="1">
    <citation type="submission" date="2019-03" db="EMBL/GenBank/DDBJ databases">
        <title>Single cell metagenomics reveals metabolic interactions within the superorganism composed of flagellate Streblomastix strix and complex community of Bacteroidetes bacteria on its surface.</title>
        <authorList>
            <person name="Treitli S.C."/>
            <person name="Kolisko M."/>
            <person name="Husnik F."/>
            <person name="Keeling P."/>
            <person name="Hampl V."/>
        </authorList>
    </citation>
    <scope>NUCLEOTIDE SEQUENCE</scope>
    <source>
        <strain evidence="1">STM</strain>
    </source>
</reference>
<dbReference type="Gene3D" id="2.40.128.270">
    <property type="match status" value="1"/>
</dbReference>